<evidence type="ECO:0000313" key="1">
    <source>
        <dbReference type="EMBL" id="GMM36678.1"/>
    </source>
</evidence>
<sequence length="247" mass="27663">MTATSELLSGFGISTIASQSKENFINELKNGDISSVGSFLYSFLVEPSHTSENGLASGSSSLKSMVNYNNHINHETHLIPVNGPKLEKFEIEAFEHDIEKYLVERGYLDKKTLNKLKECHLDCYAIMPYVKQICDDTEGKRKFVKILYVLLCRGYGYSEICGKLNDWFFESNCDGSINPSKPLPQAAPHNMIEDSSSGISKATKLTRLKPSDFSGFPPPVMQMPTFFNNTASPHQRKWADETKFAAL</sequence>
<protein>
    <recommendedName>
        <fullName evidence="3">LisH domain-containing protein</fullName>
    </recommendedName>
</protein>
<name>A0AAV5QP84_9ASCO</name>
<evidence type="ECO:0000313" key="2">
    <source>
        <dbReference type="Proteomes" id="UP001360560"/>
    </source>
</evidence>
<dbReference type="Proteomes" id="UP001360560">
    <property type="component" value="Unassembled WGS sequence"/>
</dbReference>
<keyword evidence="2" id="KW-1185">Reference proteome</keyword>
<evidence type="ECO:0008006" key="3">
    <source>
        <dbReference type="Google" id="ProtNLM"/>
    </source>
</evidence>
<accession>A0AAV5QP84</accession>
<proteinExistence type="predicted"/>
<dbReference type="EMBL" id="BTFZ01000011">
    <property type="protein sequence ID" value="GMM36678.1"/>
    <property type="molecule type" value="Genomic_DNA"/>
</dbReference>
<dbReference type="RefSeq" id="XP_064853674.1">
    <property type="nucleotide sequence ID" value="XM_064997602.1"/>
</dbReference>
<dbReference type="GeneID" id="90074653"/>
<dbReference type="AlphaFoldDB" id="A0AAV5QP84"/>
<reference evidence="1 2" key="1">
    <citation type="journal article" date="2023" name="Elife">
        <title>Identification of key yeast species and microbe-microbe interactions impacting larval growth of Drosophila in the wild.</title>
        <authorList>
            <person name="Mure A."/>
            <person name="Sugiura Y."/>
            <person name="Maeda R."/>
            <person name="Honda K."/>
            <person name="Sakurai N."/>
            <person name="Takahashi Y."/>
            <person name="Watada M."/>
            <person name="Katoh T."/>
            <person name="Gotoh A."/>
            <person name="Gotoh Y."/>
            <person name="Taniguchi I."/>
            <person name="Nakamura K."/>
            <person name="Hayashi T."/>
            <person name="Katayama T."/>
            <person name="Uemura T."/>
            <person name="Hattori Y."/>
        </authorList>
    </citation>
    <scope>NUCLEOTIDE SEQUENCE [LARGE SCALE GENOMIC DNA]</scope>
    <source>
        <strain evidence="1 2">SC-9</strain>
    </source>
</reference>
<comment type="caution">
    <text evidence="1">The sequence shown here is derived from an EMBL/GenBank/DDBJ whole genome shotgun (WGS) entry which is preliminary data.</text>
</comment>
<gene>
    <name evidence="1" type="ORF">DASC09_040030</name>
</gene>
<organism evidence="1 2">
    <name type="scientific">Saccharomycopsis crataegensis</name>
    <dbReference type="NCBI Taxonomy" id="43959"/>
    <lineage>
        <taxon>Eukaryota</taxon>
        <taxon>Fungi</taxon>
        <taxon>Dikarya</taxon>
        <taxon>Ascomycota</taxon>
        <taxon>Saccharomycotina</taxon>
        <taxon>Saccharomycetes</taxon>
        <taxon>Saccharomycopsidaceae</taxon>
        <taxon>Saccharomycopsis</taxon>
    </lineage>
</organism>